<dbReference type="EMBL" id="KQ964270">
    <property type="protein sequence ID" value="KXJ86125.1"/>
    <property type="molecule type" value="Genomic_DNA"/>
</dbReference>
<reference evidence="2" key="1">
    <citation type="submission" date="2016-02" db="EMBL/GenBank/DDBJ databases">
        <title>Draft genome sequence of Microdochium bolleyi, a fungal endophyte of beachgrass.</title>
        <authorList>
            <consortium name="DOE Joint Genome Institute"/>
            <person name="David A.S."/>
            <person name="May G."/>
            <person name="Haridas S."/>
            <person name="Lim J."/>
            <person name="Wang M."/>
            <person name="Labutti K."/>
            <person name="Lipzen A."/>
            <person name="Barry K."/>
            <person name="Grigoriev I.V."/>
        </authorList>
    </citation>
    <scope>NUCLEOTIDE SEQUENCE [LARGE SCALE GENOMIC DNA]</scope>
    <source>
        <strain evidence="2">J235TASD1</strain>
    </source>
</reference>
<accession>A0A136IMI2</accession>
<evidence type="ECO:0000313" key="2">
    <source>
        <dbReference type="Proteomes" id="UP000070501"/>
    </source>
</evidence>
<evidence type="ECO:0000313" key="1">
    <source>
        <dbReference type="EMBL" id="KXJ86125.1"/>
    </source>
</evidence>
<keyword evidence="2" id="KW-1185">Reference proteome</keyword>
<gene>
    <name evidence="1" type="ORF">Micbo1qcDRAFT_168708</name>
</gene>
<sequence>MTSLDAVHAIIVCFPLSQVSVQLRKCHCLAISVATPLSTPETASLRTSPFALVKPAHH</sequence>
<feature type="non-terminal residue" evidence="1">
    <location>
        <position position="58"/>
    </location>
</feature>
<protein>
    <submittedName>
        <fullName evidence="1">Uncharacterized protein</fullName>
    </submittedName>
</protein>
<dbReference type="Proteomes" id="UP000070501">
    <property type="component" value="Unassembled WGS sequence"/>
</dbReference>
<dbReference type="InParanoid" id="A0A136IMI2"/>
<name>A0A136IMI2_9PEZI</name>
<organism evidence="1 2">
    <name type="scientific">Microdochium bolleyi</name>
    <dbReference type="NCBI Taxonomy" id="196109"/>
    <lineage>
        <taxon>Eukaryota</taxon>
        <taxon>Fungi</taxon>
        <taxon>Dikarya</taxon>
        <taxon>Ascomycota</taxon>
        <taxon>Pezizomycotina</taxon>
        <taxon>Sordariomycetes</taxon>
        <taxon>Xylariomycetidae</taxon>
        <taxon>Xylariales</taxon>
        <taxon>Microdochiaceae</taxon>
        <taxon>Microdochium</taxon>
    </lineage>
</organism>
<dbReference type="AlphaFoldDB" id="A0A136IMI2"/>
<proteinExistence type="predicted"/>